<keyword evidence="4" id="KW-0067">ATP-binding</keyword>
<dbReference type="Gene3D" id="1.10.510.10">
    <property type="entry name" value="Transferase(Phosphotransferase) domain 1"/>
    <property type="match status" value="1"/>
</dbReference>
<feature type="compositionally biased region" description="Polar residues" evidence="5">
    <location>
        <begin position="93"/>
        <end position="112"/>
    </location>
</feature>
<dbReference type="InterPro" id="IPR000719">
    <property type="entry name" value="Prot_kinase_dom"/>
</dbReference>
<gene>
    <name evidence="7" type="ORF">GTHE00462_LOCUS16530</name>
</gene>
<evidence type="ECO:0000256" key="1">
    <source>
        <dbReference type="ARBA" id="ARBA00022679"/>
    </source>
</evidence>
<protein>
    <recommendedName>
        <fullName evidence="6">Protein kinase domain-containing protein</fullName>
    </recommendedName>
</protein>
<dbReference type="InterPro" id="IPR008271">
    <property type="entry name" value="Ser/Thr_kinase_AS"/>
</dbReference>
<dbReference type="PANTHER" id="PTHR44329">
    <property type="entry name" value="SERINE/THREONINE-PROTEIN KINASE TNNI3K-RELATED"/>
    <property type="match status" value="1"/>
</dbReference>
<dbReference type="PANTHER" id="PTHR44329:SF298">
    <property type="entry name" value="MIXED LINEAGE KINASE DOMAIN-LIKE PROTEIN"/>
    <property type="match status" value="1"/>
</dbReference>
<dbReference type="Pfam" id="PF07714">
    <property type="entry name" value="PK_Tyr_Ser-Thr"/>
    <property type="match status" value="1"/>
</dbReference>
<feature type="compositionally biased region" description="Low complexity" evidence="5">
    <location>
        <begin position="126"/>
        <end position="138"/>
    </location>
</feature>
<dbReference type="GO" id="GO:0004674">
    <property type="term" value="F:protein serine/threonine kinase activity"/>
    <property type="evidence" value="ECO:0007669"/>
    <property type="project" value="TreeGrafter"/>
</dbReference>
<evidence type="ECO:0000256" key="3">
    <source>
        <dbReference type="ARBA" id="ARBA00022777"/>
    </source>
</evidence>
<feature type="compositionally biased region" description="Basic residues" evidence="5">
    <location>
        <begin position="668"/>
        <end position="681"/>
    </location>
</feature>
<feature type="region of interest" description="Disordered" evidence="5">
    <location>
        <begin position="661"/>
        <end position="696"/>
    </location>
</feature>
<sequence length="696" mass="75856">MNLDASKGSWAEYAWTNLPLFKLAASAVDAPVEGPPVPRLSLNVVRDGSGAASGLSKGALSGVSKDGAFSGGRDQRDLNEGRLPSPDPHGPLSSRSISFITSPGRHTSSGSISPGRPSHLSNFGITSARPSPRPSGSSTLGGGSLARTPRGYVSGPSPQITPRAQASPRLQPSPRGLLSPRAQGASNPSPRLFSPRTPRGGMQPSPRKPEALAATLTLQQHREMETMSKRLEVYETMLNRYLAENNRLRQQLESAKSQPCDPSCEYSNLEQDDERDEGSVSSQTGLDINEAASGSLQDGSSPMLGIVDEHAPNADQGCDIDCDNHLSSMHDSIGDSKDDDDQRRESANEEDDLPEGGQIHRAITGELSEVWEVDPAELKRMKCIGRGICGAVWEGKWQHARVAIKDLDITGSEDFQNEYMREMLQAFRCEVSRLCRLRHPNILAFYGAVTKAPKLCIITELMDYDLRHFLRNQGKDANLIKRLDIALGAMNGLLYLHSQNPPVVHRDVKPENLLLCQDDEIVKVCDFGLARDKQGAYLQTIHQGGTLNYIAPEVHRGADVDESCDVYSFAIVLWELLSLSEPYKDKPAQSIPGIVGWGGERPSVGCLSERLSQELSDSDLDAPAVVDQLVKLVESMWMQSPADRPGFDQICRVAASLKGDLGEDASKPKRRSRKEGSRRRSQSVGSRREDIDTGDI</sequence>
<dbReference type="Gene3D" id="3.30.200.20">
    <property type="entry name" value="Phosphorylase Kinase, domain 1"/>
    <property type="match status" value="1"/>
</dbReference>
<organism evidence="7">
    <name type="scientific">Guillardia theta</name>
    <name type="common">Cryptophyte</name>
    <name type="synonym">Cryptomonas phi</name>
    <dbReference type="NCBI Taxonomy" id="55529"/>
    <lineage>
        <taxon>Eukaryota</taxon>
        <taxon>Cryptophyceae</taxon>
        <taxon>Pyrenomonadales</taxon>
        <taxon>Geminigeraceae</taxon>
        <taxon>Guillardia</taxon>
    </lineage>
</organism>
<feature type="compositionally biased region" description="Low complexity" evidence="5">
    <location>
        <begin position="51"/>
        <end position="65"/>
    </location>
</feature>
<evidence type="ECO:0000259" key="6">
    <source>
        <dbReference type="PROSITE" id="PS50011"/>
    </source>
</evidence>
<dbReference type="EMBL" id="HBKN01021041">
    <property type="protein sequence ID" value="CAE2302039.1"/>
    <property type="molecule type" value="Transcribed_RNA"/>
</dbReference>
<evidence type="ECO:0000313" key="7">
    <source>
        <dbReference type="EMBL" id="CAE2302039.1"/>
    </source>
</evidence>
<dbReference type="InterPro" id="IPR001245">
    <property type="entry name" value="Ser-Thr/Tyr_kinase_cat_dom"/>
</dbReference>
<dbReference type="AlphaFoldDB" id="A0A7S4KQ81"/>
<dbReference type="InterPro" id="IPR051681">
    <property type="entry name" value="Ser/Thr_Kinases-Pseudokinases"/>
</dbReference>
<dbReference type="SUPFAM" id="SSF56112">
    <property type="entry name" value="Protein kinase-like (PK-like)"/>
    <property type="match status" value="1"/>
</dbReference>
<dbReference type="FunFam" id="3.30.200.20:FF:000180">
    <property type="entry name" value="serine/threonine-protein kinase STY46-like"/>
    <property type="match status" value="1"/>
</dbReference>
<dbReference type="GO" id="GO:0005524">
    <property type="term" value="F:ATP binding"/>
    <property type="evidence" value="ECO:0007669"/>
    <property type="project" value="UniProtKB-KW"/>
</dbReference>
<evidence type="ECO:0000256" key="4">
    <source>
        <dbReference type="ARBA" id="ARBA00022840"/>
    </source>
</evidence>
<dbReference type="SMART" id="SM00220">
    <property type="entry name" value="S_TKc"/>
    <property type="match status" value="1"/>
</dbReference>
<dbReference type="PROSITE" id="PS50011">
    <property type="entry name" value="PROTEIN_KINASE_DOM"/>
    <property type="match status" value="1"/>
</dbReference>
<name>A0A7S4KQ81_GUITH</name>
<dbReference type="InterPro" id="IPR011009">
    <property type="entry name" value="Kinase-like_dom_sf"/>
</dbReference>
<feature type="domain" description="Protein kinase" evidence="6">
    <location>
        <begin position="378"/>
        <end position="657"/>
    </location>
</feature>
<feature type="region of interest" description="Disordered" evidence="5">
    <location>
        <begin position="250"/>
        <end position="359"/>
    </location>
</feature>
<evidence type="ECO:0000256" key="5">
    <source>
        <dbReference type="SAM" id="MobiDB-lite"/>
    </source>
</evidence>
<feature type="compositionally biased region" description="Polar residues" evidence="5">
    <location>
        <begin position="279"/>
        <end position="300"/>
    </location>
</feature>
<feature type="compositionally biased region" description="Basic and acidic residues" evidence="5">
    <location>
        <begin position="332"/>
        <end position="347"/>
    </location>
</feature>
<accession>A0A7S4KQ81</accession>
<feature type="compositionally biased region" description="Polar residues" evidence="5">
    <location>
        <begin position="156"/>
        <end position="170"/>
    </location>
</feature>
<keyword evidence="1" id="KW-0808">Transferase</keyword>
<reference evidence="7" key="1">
    <citation type="submission" date="2021-01" db="EMBL/GenBank/DDBJ databases">
        <authorList>
            <person name="Corre E."/>
            <person name="Pelletier E."/>
            <person name="Niang G."/>
            <person name="Scheremetjew M."/>
            <person name="Finn R."/>
            <person name="Kale V."/>
            <person name="Holt S."/>
            <person name="Cochrane G."/>
            <person name="Meng A."/>
            <person name="Brown T."/>
            <person name="Cohen L."/>
        </authorList>
    </citation>
    <scope>NUCLEOTIDE SEQUENCE</scope>
    <source>
        <strain evidence="7">CCMP 2712</strain>
    </source>
</reference>
<proteinExistence type="predicted"/>
<feature type="region of interest" description="Disordered" evidence="5">
    <location>
        <begin position="51"/>
        <end position="208"/>
    </location>
</feature>
<keyword evidence="3" id="KW-0418">Kinase</keyword>
<evidence type="ECO:0000256" key="2">
    <source>
        <dbReference type="ARBA" id="ARBA00022741"/>
    </source>
</evidence>
<feature type="compositionally biased region" description="Basic and acidic residues" evidence="5">
    <location>
        <begin position="686"/>
        <end position="696"/>
    </location>
</feature>
<dbReference type="CDD" id="cd13999">
    <property type="entry name" value="STKc_MAP3K-like"/>
    <property type="match status" value="1"/>
</dbReference>
<keyword evidence="2" id="KW-0547">Nucleotide-binding</keyword>
<dbReference type="PROSITE" id="PS00108">
    <property type="entry name" value="PROTEIN_KINASE_ST"/>
    <property type="match status" value="1"/>
</dbReference>